<keyword evidence="1" id="KW-0812">Transmembrane</keyword>
<dbReference type="RefSeq" id="WP_111274096.1">
    <property type="nucleotide sequence ID" value="NZ_QFYS01000001.1"/>
</dbReference>
<name>A0A328BRX5_9CAUL</name>
<organism evidence="3 4">
    <name type="scientific">Phenylobacterium kunshanense</name>
    <dbReference type="NCBI Taxonomy" id="1445034"/>
    <lineage>
        <taxon>Bacteria</taxon>
        <taxon>Pseudomonadati</taxon>
        <taxon>Pseudomonadota</taxon>
        <taxon>Alphaproteobacteria</taxon>
        <taxon>Caulobacterales</taxon>
        <taxon>Caulobacteraceae</taxon>
        <taxon>Phenylobacterium</taxon>
    </lineage>
</organism>
<evidence type="ECO:0000256" key="1">
    <source>
        <dbReference type="SAM" id="Phobius"/>
    </source>
</evidence>
<comment type="caution">
    <text evidence="3">The sequence shown here is derived from an EMBL/GenBank/DDBJ whole genome shotgun (WGS) entry which is preliminary data.</text>
</comment>
<protein>
    <recommendedName>
        <fullName evidence="2">DUF6249 domain-containing protein</fullName>
    </recommendedName>
</protein>
<evidence type="ECO:0000313" key="3">
    <source>
        <dbReference type="EMBL" id="RAK68604.1"/>
    </source>
</evidence>
<feature type="transmembrane region" description="Helical" evidence="1">
    <location>
        <begin position="6"/>
        <end position="25"/>
    </location>
</feature>
<dbReference type="InterPro" id="IPR046216">
    <property type="entry name" value="DUF6249"/>
</dbReference>
<keyword evidence="1" id="KW-0472">Membrane</keyword>
<dbReference type="AlphaFoldDB" id="A0A328BRX5"/>
<feature type="transmembrane region" description="Helical" evidence="1">
    <location>
        <begin position="100"/>
        <end position="123"/>
    </location>
</feature>
<dbReference type="OrthoDB" id="5737184at2"/>
<evidence type="ECO:0000313" key="4">
    <source>
        <dbReference type="Proteomes" id="UP000249524"/>
    </source>
</evidence>
<dbReference type="Proteomes" id="UP000249524">
    <property type="component" value="Unassembled WGS sequence"/>
</dbReference>
<feature type="transmembrane region" description="Helical" evidence="1">
    <location>
        <begin position="76"/>
        <end position="94"/>
    </location>
</feature>
<dbReference type="EMBL" id="QFYS01000001">
    <property type="protein sequence ID" value="RAK68604.1"/>
    <property type="molecule type" value="Genomic_DNA"/>
</dbReference>
<evidence type="ECO:0000259" key="2">
    <source>
        <dbReference type="Pfam" id="PF19762"/>
    </source>
</evidence>
<sequence length="128" mass="13675">MDGGILVPIAFFAMITAIVIVPRYFKSQERQKMAETLRAAIERGEPLPTEVIEAMSSNVRSPSLPPSPQRDLRTGIVWLAIGVGLGALGLAISFEEPDALFVFLGLGALPVFIGLAFVALGLLNKPKS</sequence>
<accession>A0A328BRX5</accession>
<dbReference type="Pfam" id="PF19762">
    <property type="entry name" value="DUF6249"/>
    <property type="match status" value="1"/>
</dbReference>
<feature type="domain" description="DUF6249" evidence="2">
    <location>
        <begin position="7"/>
        <end position="125"/>
    </location>
</feature>
<proteinExistence type="predicted"/>
<reference evidence="3 4" key="1">
    <citation type="submission" date="2018-05" db="EMBL/GenBank/DDBJ databases">
        <authorList>
            <person name="Lanie J.A."/>
            <person name="Ng W.-L."/>
            <person name="Kazmierczak K.M."/>
            <person name="Andrzejewski T.M."/>
            <person name="Davidsen T.M."/>
            <person name="Wayne K.J."/>
            <person name="Tettelin H."/>
            <person name="Glass J.I."/>
            <person name="Rusch D."/>
            <person name="Podicherti R."/>
            <person name="Tsui H.-C.T."/>
            <person name="Winkler M.E."/>
        </authorList>
    </citation>
    <scope>NUCLEOTIDE SEQUENCE [LARGE SCALE GENOMIC DNA]</scope>
    <source>
        <strain evidence="3 4">BUT-10</strain>
    </source>
</reference>
<keyword evidence="4" id="KW-1185">Reference proteome</keyword>
<keyword evidence="1" id="KW-1133">Transmembrane helix</keyword>
<gene>
    <name evidence="3" type="ORF">DJ019_00845</name>
</gene>